<feature type="domain" description="DH" evidence="2">
    <location>
        <begin position="622"/>
        <end position="848"/>
    </location>
</feature>
<dbReference type="AlphaFoldDB" id="A0A0L0H9C7"/>
<dbReference type="VEuPathDB" id="FungiDB:SPPG_06792"/>
<dbReference type="PROSITE" id="PS50096">
    <property type="entry name" value="IQ"/>
    <property type="match status" value="1"/>
</dbReference>
<feature type="region of interest" description="Disordered" evidence="1">
    <location>
        <begin position="518"/>
        <end position="602"/>
    </location>
</feature>
<name>A0A0L0H9C7_SPIPD</name>
<dbReference type="GeneID" id="27690070"/>
<dbReference type="InParanoid" id="A0A0L0H9C7"/>
<sequence length="891" mass="99658">MDSRSSVVSWPATYSMLPYPNGYDGQQYNSHPNGIAYPPHTSHVPSYYDPHLSYDPHASYDPRASYAASYDISQPSSPTTPQNTLSLAEFYARFIDRRVPPVSTLHGSCLDYLTSARLSPKDAQIWDCETGMVVALSERGQRILEDFGEMKRRRSAVIVLQKVWRGYCARKRVNEMKKGMGTGRSASPVDNKMDERRVSRRVTNLRRHLQRVSVAYREILLRDGLQAGTSTPSPKEIEFMKLLNSEQTFRLSAHLSILAAGGSVGADEEAKRREDARMSVLGGPLGQKTPAQIYQEYGPRVVEWLRGTLSLPADAPGDIMTLLQTGDVLCHLACKLYPRTQCQLLTKGPEFTVHKIIFFLELCKTVGVKPKYLFSVADILMGVDGDPSRRAGLTVLRTVCALERQARRQGWDGPVIILKEEDEDGRRRSKRASRSRARSRSNSNSMMARDEQRMSRRPSGESLYSMYAYRWSRPAAPTDTLVQVQETEQPTHEAEPSDHAGLSEDVLALKYQKHLSVMSADPRPSTPTSPPASDSSSHINHTRTPSHSSDTTVIVTRDETHLEKSDAGSTYDDHSFRAVSNNNLTPPASPPPSEATDVTTDEHFEEVSKKALMKMQLIKRKKREGGIKQLVLSEEHYVHNLTVINSYGATLLQERKAYIRHVRKTLSDGTVSDSMDSDATSANTPPPTIDPASSLARLAGEDDKTYLTRLQNETNDYIALYTVMQSLLSLHEDLLSALRRATIPPPTADPELESLKIGHPFLHFSSALTRPYITYAVLTTADAPHRLGILSSKSTARDRTLFVEHMQANFKGKDRHPVLTISTEREWRHHLLRPLLRLKQYSKLLADVGRGIHVVGVEEEDVRRDERLCLMAGLKIEALVQSVESGLGIDI</sequence>
<dbReference type="Gene3D" id="1.20.5.190">
    <property type="match status" value="1"/>
</dbReference>
<feature type="compositionally biased region" description="Polar residues" evidence="1">
    <location>
        <begin position="538"/>
        <end position="554"/>
    </location>
</feature>
<feature type="region of interest" description="Disordered" evidence="1">
    <location>
        <begin position="423"/>
        <end position="459"/>
    </location>
</feature>
<organism evidence="3 4">
    <name type="scientific">Spizellomyces punctatus (strain DAOM BR117)</name>
    <dbReference type="NCBI Taxonomy" id="645134"/>
    <lineage>
        <taxon>Eukaryota</taxon>
        <taxon>Fungi</taxon>
        <taxon>Fungi incertae sedis</taxon>
        <taxon>Chytridiomycota</taxon>
        <taxon>Chytridiomycota incertae sedis</taxon>
        <taxon>Chytridiomycetes</taxon>
        <taxon>Spizellomycetales</taxon>
        <taxon>Spizellomycetaceae</taxon>
        <taxon>Spizellomyces</taxon>
    </lineage>
</organism>
<evidence type="ECO:0000313" key="3">
    <source>
        <dbReference type="EMBL" id="KNC97797.1"/>
    </source>
</evidence>
<evidence type="ECO:0000259" key="2">
    <source>
        <dbReference type="PROSITE" id="PS50010"/>
    </source>
</evidence>
<dbReference type="CDD" id="cd00014">
    <property type="entry name" value="CH_SF"/>
    <property type="match status" value="1"/>
</dbReference>
<dbReference type="RefSeq" id="XP_016605837.1">
    <property type="nucleotide sequence ID" value="XM_016754991.1"/>
</dbReference>
<dbReference type="Gene3D" id="1.10.418.10">
    <property type="entry name" value="Calponin-like domain"/>
    <property type="match status" value="1"/>
</dbReference>
<evidence type="ECO:0000313" key="4">
    <source>
        <dbReference type="Proteomes" id="UP000053201"/>
    </source>
</evidence>
<dbReference type="OrthoDB" id="2115590at2759"/>
<feature type="compositionally biased region" description="Polar residues" evidence="1">
    <location>
        <begin position="668"/>
        <end position="683"/>
    </location>
</feature>
<dbReference type="SUPFAM" id="SSF47576">
    <property type="entry name" value="Calponin-homology domain, CH-domain"/>
    <property type="match status" value="1"/>
</dbReference>
<dbReference type="SUPFAM" id="SSF48065">
    <property type="entry name" value="DBL homology domain (DH-domain)"/>
    <property type="match status" value="1"/>
</dbReference>
<dbReference type="InterPro" id="IPR000219">
    <property type="entry name" value="DH_dom"/>
</dbReference>
<dbReference type="Gene3D" id="1.20.900.10">
    <property type="entry name" value="Dbl homology (DH) domain"/>
    <property type="match status" value="1"/>
</dbReference>
<feature type="compositionally biased region" description="Basic residues" evidence="1">
    <location>
        <begin position="427"/>
        <end position="439"/>
    </location>
</feature>
<dbReference type="Proteomes" id="UP000053201">
    <property type="component" value="Unassembled WGS sequence"/>
</dbReference>
<accession>A0A0L0H9C7</accession>
<dbReference type="CDD" id="cd23767">
    <property type="entry name" value="IQCD"/>
    <property type="match status" value="1"/>
</dbReference>
<dbReference type="PROSITE" id="PS50010">
    <property type="entry name" value="DH_2"/>
    <property type="match status" value="1"/>
</dbReference>
<proteinExistence type="predicted"/>
<dbReference type="InterPro" id="IPR036872">
    <property type="entry name" value="CH_dom_sf"/>
</dbReference>
<dbReference type="InterPro" id="IPR000048">
    <property type="entry name" value="IQ_motif_EF-hand-BS"/>
</dbReference>
<feature type="region of interest" description="Disordered" evidence="1">
    <location>
        <begin position="668"/>
        <end position="689"/>
    </location>
</feature>
<gene>
    <name evidence="3" type="ORF">SPPG_06792</name>
</gene>
<dbReference type="EMBL" id="KQ257462">
    <property type="protein sequence ID" value="KNC97797.1"/>
    <property type="molecule type" value="Genomic_DNA"/>
</dbReference>
<dbReference type="GO" id="GO:0005085">
    <property type="term" value="F:guanyl-nucleotide exchange factor activity"/>
    <property type="evidence" value="ECO:0007669"/>
    <property type="project" value="InterPro"/>
</dbReference>
<dbReference type="SMART" id="SM00015">
    <property type="entry name" value="IQ"/>
    <property type="match status" value="1"/>
</dbReference>
<dbReference type="InterPro" id="IPR035899">
    <property type="entry name" value="DBL_dom_sf"/>
</dbReference>
<keyword evidence="4" id="KW-1185">Reference proteome</keyword>
<reference evidence="3 4" key="1">
    <citation type="submission" date="2009-08" db="EMBL/GenBank/DDBJ databases">
        <title>The Genome Sequence of Spizellomyces punctatus strain DAOM BR117.</title>
        <authorList>
            <consortium name="The Broad Institute Genome Sequencing Platform"/>
            <person name="Russ C."/>
            <person name="Cuomo C."/>
            <person name="Shea T."/>
            <person name="Young S.K."/>
            <person name="Zeng Q."/>
            <person name="Koehrsen M."/>
            <person name="Haas B."/>
            <person name="Borodovsky M."/>
            <person name="Guigo R."/>
            <person name="Alvarado L."/>
            <person name="Berlin A."/>
            <person name="Bochicchio J."/>
            <person name="Borenstein D."/>
            <person name="Chapman S."/>
            <person name="Chen Z."/>
            <person name="Engels R."/>
            <person name="Freedman E."/>
            <person name="Gellesch M."/>
            <person name="Goldberg J."/>
            <person name="Griggs A."/>
            <person name="Gujja S."/>
            <person name="Heiman D."/>
            <person name="Hepburn T."/>
            <person name="Howarth C."/>
            <person name="Jen D."/>
            <person name="Larson L."/>
            <person name="Lewis B."/>
            <person name="Mehta T."/>
            <person name="Park D."/>
            <person name="Pearson M."/>
            <person name="Roberts A."/>
            <person name="Saif S."/>
            <person name="Shenoy N."/>
            <person name="Sisk P."/>
            <person name="Stolte C."/>
            <person name="Sykes S."/>
            <person name="Thomson T."/>
            <person name="Walk T."/>
            <person name="White J."/>
            <person name="Yandava C."/>
            <person name="Burger G."/>
            <person name="Gray M.W."/>
            <person name="Holland P.W.H."/>
            <person name="King N."/>
            <person name="Lang F.B.F."/>
            <person name="Roger A.J."/>
            <person name="Ruiz-Trillo I."/>
            <person name="Lander E."/>
            <person name="Nusbaum C."/>
        </authorList>
    </citation>
    <scope>NUCLEOTIDE SEQUENCE [LARGE SCALE GENOMIC DNA]</scope>
    <source>
        <strain evidence="3 4">DAOM BR117</strain>
    </source>
</reference>
<feature type="compositionally biased region" description="Basic and acidic residues" evidence="1">
    <location>
        <begin position="556"/>
        <end position="576"/>
    </location>
</feature>
<protein>
    <recommendedName>
        <fullName evidence="2">DH domain-containing protein</fullName>
    </recommendedName>
</protein>
<evidence type="ECO:0000256" key="1">
    <source>
        <dbReference type="SAM" id="MobiDB-lite"/>
    </source>
</evidence>